<protein>
    <submittedName>
        <fullName evidence="5">(4Fe-4S)-binding protein</fullName>
    </submittedName>
</protein>
<dbReference type="CDD" id="cd03110">
    <property type="entry name" value="SIMIBI_bact_arch"/>
    <property type="match status" value="1"/>
</dbReference>
<dbReference type="Gene3D" id="3.40.50.300">
    <property type="entry name" value="P-loop containing nucleotide triphosphate hydrolases"/>
    <property type="match status" value="1"/>
</dbReference>
<reference evidence="5" key="1">
    <citation type="journal article" date="2020" name="mSystems">
        <title>Genome- and Community-Level Interaction Insights into Carbon Utilization and Element Cycling Functions of Hydrothermarchaeota in Hydrothermal Sediment.</title>
        <authorList>
            <person name="Zhou Z."/>
            <person name="Liu Y."/>
            <person name="Xu W."/>
            <person name="Pan J."/>
            <person name="Luo Z.H."/>
            <person name="Li M."/>
        </authorList>
    </citation>
    <scope>NUCLEOTIDE SEQUENCE [LARGE SCALE GENOMIC DNA]</scope>
    <source>
        <strain evidence="5">HyVt-237</strain>
    </source>
</reference>
<dbReference type="InterPro" id="IPR027417">
    <property type="entry name" value="P-loop_NTPase"/>
</dbReference>
<dbReference type="Gene3D" id="3.30.70.20">
    <property type="match status" value="1"/>
</dbReference>
<dbReference type="GO" id="GO:0051536">
    <property type="term" value="F:iron-sulfur cluster binding"/>
    <property type="evidence" value="ECO:0007669"/>
    <property type="project" value="UniProtKB-KW"/>
</dbReference>
<keyword evidence="1" id="KW-0479">Metal-binding</keyword>
<dbReference type="GO" id="GO:0046872">
    <property type="term" value="F:metal ion binding"/>
    <property type="evidence" value="ECO:0007669"/>
    <property type="project" value="UniProtKB-KW"/>
</dbReference>
<proteinExistence type="predicted"/>
<dbReference type="EMBL" id="DRBW01000149">
    <property type="protein sequence ID" value="HDM90293.1"/>
    <property type="molecule type" value="Genomic_DNA"/>
</dbReference>
<keyword evidence="3" id="KW-0411">Iron-sulfur</keyword>
<evidence type="ECO:0000256" key="3">
    <source>
        <dbReference type="ARBA" id="ARBA00023014"/>
    </source>
</evidence>
<evidence type="ECO:0000256" key="2">
    <source>
        <dbReference type="ARBA" id="ARBA00023004"/>
    </source>
</evidence>
<evidence type="ECO:0000256" key="1">
    <source>
        <dbReference type="ARBA" id="ARBA00022723"/>
    </source>
</evidence>
<dbReference type="InterPro" id="IPR017900">
    <property type="entry name" value="4Fe4S_Fe_S_CS"/>
</dbReference>
<dbReference type="AlphaFoldDB" id="A0A7C1BJ54"/>
<organism evidence="5">
    <name type="scientific">candidate division WOR-3 bacterium</name>
    <dbReference type="NCBI Taxonomy" id="2052148"/>
    <lineage>
        <taxon>Bacteria</taxon>
        <taxon>Bacteria division WOR-3</taxon>
    </lineage>
</organism>
<dbReference type="PANTHER" id="PTHR43534">
    <property type="entry name" value="MIND SUPERFAMILY P-LOOP ATPASE CONTAINING AN INSERTED FERREDOXIN DOMAIN"/>
    <property type="match status" value="1"/>
</dbReference>
<gene>
    <name evidence="5" type="ORF">ENG67_03680</name>
</gene>
<name>A0A7C1BJ54_UNCW3</name>
<dbReference type="PANTHER" id="PTHR43534:SF1">
    <property type="entry name" value="4FE-4S CLUSTER CONTAINING PARA FAMILY ATPASE PROTEIN"/>
    <property type="match status" value="1"/>
</dbReference>
<dbReference type="Proteomes" id="UP000885931">
    <property type="component" value="Unassembled WGS sequence"/>
</dbReference>
<accession>A0A7C1BJ54</accession>
<dbReference type="SUPFAM" id="SSF52540">
    <property type="entry name" value="P-loop containing nucleoside triphosphate hydrolases"/>
    <property type="match status" value="1"/>
</dbReference>
<keyword evidence="2" id="KW-0408">Iron</keyword>
<sequence>MIEFAIVSGKGGTGKTSLTAAFISLAGNVTIADADVDAPDLHILLKPKILQKTEFLGMKRAYIDLDKCTYCDICRVNCRFDAIDENFVVDPTACEGCNLCYHLCPVQAIEMRDTVAGYWYVSETRYGKMVHGMLEVGEENSGKLVTIIRKQALFLAQTDGTDYLIIDGPPGTGCPVNSTLSGLKYGIVVTEPTQSGLFDMKRILDLMDHFSVKPFVIINKYDLNLEKTSEIERFLDEKGIFYLGRIPFDPVMTEAQLKGLSIIEMGDNPVSREIRKIWETFRKATS</sequence>
<feature type="domain" description="4Fe-4S ferredoxin-type" evidence="4">
    <location>
        <begin position="85"/>
        <end position="114"/>
    </location>
</feature>
<dbReference type="InterPro" id="IPR002586">
    <property type="entry name" value="CobQ/CobB/MinD/ParA_Nub-bd_dom"/>
</dbReference>
<dbReference type="PROSITE" id="PS51379">
    <property type="entry name" value="4FE4S_FER_2"/>
    <property type="match status" value="2"/>
</dbReference>
<evidence type="ECO:0000313" key="5">
    <source>
        <dbReference type="EMBL" id="HDM90293.1"/>
    </source>
</evidence>
<comment type="caution">
    <text evidence="5">The sequence shown here is derived from an EMBL/GenBank/DDBJ whole genome shotgun (WGS) entry which is preliminary data.</text>
</comment>
<dbReference type="Pfam" id="PF00037">
    <property type="entry name" value="Fer4"/>
    <property type="match status" value="1"/>
</dbReference>
<dbReference type="PROSITE" id="PS00198">
    <property type="entry name" value="4FE4S_FER_1"/>
    <property type="match status" value="1"/>
</dbReference>
<dbReference type="Pfam" id="PF01656">
    <property type="entry name" value="CbiA"/>
    <property type="match status" value="1"/>
</dbReference>
<evidence type="ECO:0000259" key="4">
    <source>
        <dbReference type="PROSITE" id="PS51379"/>
    </source>
</evidence>
<dbReference type="InterPro" id="IPR017896">
    <property type="entry name" value="4Fe4S_Fe-S-bd"/>
</dbReference>
<feature type="domain" description="4Fe-4S ferredoxin-type" evidence="4">
    <location>
        <begin position="59"/>
        <end position="84"/>
    </location>
</feature>